<evidence type="ECO:0000256" key="1">
    <source>
        <dbReference type="SAM" id="Phobius"/>
    </source>
</evidence>
<sequence length="282" mass="33250">MEITQQITRKVKNWLEKIPALTRLILLISFFSYLIYILISLIQIYIHSGGHRAVTFLKVWQIYMVPYTNFISYLTELAIYYLIANSTEKKLGTARYSIFVIVNLFLTEFIHYLLYSLINFILKDFMLNFRNMIFPGLWGLIMTDLIIKYNKNPEKQEHWFISLNVKSKYVPYIYFFSISLLFPVVLKLLSGLIIGYLYVYHKLDFLTISDMKAEDLERANICSWLKNMPNFIRVSAIEKEEHDEQDHIDLGSSEYSNSSITSTSLDNEYELLEETDKILITA</sequence>
<feature type="transmembrane region" description="Helical" evidence="1">
    <location>
        <begin position="66"/>
        <end position="84"/>
    </location>
</feature>
<feature type="transmembrane region" description="Helical" evidence="1">
    <location>
        <begin position="96"/>
        <end position="122"/>
    </location>
</feature>
<reference evidence="2" key="1">
    <citation type="submission" date="2021-09" db="EMBL/GenBank/DDBJ databases">
        <authorList>
            <consortium name="AG Swart"/>
            <person name="Singh M."/>
            <person name="Singh A."/>
            <person name="Seah K."/>
            <person name="Emmerich C."/>
        </authorList>
    </citation>
    <scope>NUCLEOTIDE SEQUENCE</scope>
    <source>
        <strain evidence="2">ATCC30299</strain>
    </source>
</reference>
<dbReference type="AlphaFoldDB" id="A0AAU9K295"/>
<organism evidence="2 3">
    <name type="scientific">Blepharisma stoltei</name>
    <dbReference type="NCBI Taxonomy" id="1481888"/>
    <lineage>
        <taxon>Eukaryota</taxon>
        <taxon>Sar</taxon>
        <taxon>Alveolata</taxon>
        <taxon>Ciliophora</taxon>
        <taxon>Postciliodesmatophora</taxon>
        <taxon>Heterotrichea</taxon>
        <taxon>Heterotrichida</taxon>
        <taxon>Blepharismidae</taxon>
        <taxon>Blepharisma</taxon>
    </lineage>
</organism>
<keyword evidence="1" id="KW-1133">Transmembrane helix</keyword>
<dbReference type="Proteomes" id="UP001162131">
    <property type="component" value="Unassembled WGS sequence"/>
</dbReference>
<feature type="transmembrane region" description="Helical" evidence="1">
    <location>
        <begin position="21"/>
        <end position="46"/>
    </location>
</feature>
<protein>
    <submittedName>
        <fullName evidence="2">Uncharacterized protein</fullName>
    </submittedName>
</protein>
<keyword evidence="1" id="KW-0472">Membrane</keyword>
<evidence type="ECO:0000313" key="2">
    <source>
        <dbReference type="EMBL" id="CAG9329772.1"/>
    </source>
</evidence>
<evidence type="ECO:0000313" key="3">
    <source>
        <dbReference type="Proteomes" id="UP001162131"/>
    </source>
</evidence>
<name>A0AAU9K295_9CILI</name>
<comment type="caution">
    <text evidence="2">The sequence shown here is derived from an EMBL/GenBank/DDBJ whole genome shotgun (WGS) entry which is preliminary data.</text>
</comment>
<gene>
    <name evidence="2" type="ORF">BSTOLATCC_MIC49391</name>
</gene>
<keyword evidence="3" id="KW-1185">Reference proteome</keyword>
<proteinExistence type="predicted"/>
<feature type="transmembrane region" description="Helical" evidence="1">
    <location>
        <begin position="172"/>
        <end position="199"/>
    </location>
</feature>
<accession>A0AAU9K295</accession>
<keyword evidence="1" id="KW-0812">Transmembrane</keyword>
<dbReference type="EMBL" id="CAJZBQ010000048">
    <property type="protein sequence ID" value="CAG9329772.1"/>
    <property type="molecule type" value="Genomic_DNA"/>
</dbReference>